<dbReference type="AlphaFoldDB" id="A0A1G8GXV8"/>
<proteinExistence type="predicted"/>
<evidence type="ECO:0000313" key="3">
    <source>
        <dbReference type="Proteomes" id="UP000199163"/>
    </source>
</evidence>
<evidence type="ECO:0008006" key="4">
    <source>
        <dbReference type="Google" id="ProtNLM"/>
    </source>
</evidence>
<keyword evidence="1" id="KW-0812">Transmembrane</keyword>
<reference evidence="2 3" key="1">
    <citation type="submission" date="2016-10" db="EMBL/GenBank/DDBJ databases">
        <authorList>
            <person name="de Groot N.N."/>
        </authorList>
    </citation>
    <scope>NUCLEOTIDE SEQUENCE [LARGE SCALE GENOMIC DNA]</scope>
    <source>
        <strain evidence="2 3">DSM 21632</strain>
    </source>
</reference>
<dbReference type="OrthoDB" id="9781996at2"/>
<protein>
    <recommendedName>
        <fullName evidence="4">ABC-2 type transport system permease protein</fullName>
    </recommendedName>
</protein>
<evidence type="ECO:0000313" key="2">
    <source>
        <dbReference type="EMBL" id="SDH99111.1"/>
    </source>
</evidence>
<dbReference type="CDD" id="cd21809">
    <property type="entry name" value="ABC-2_lan_permease-like"/>
    <property type="match status" value="1"/>
</dbReference>
<feature type="transmembrane region" description="Helical" evidence="1">
    <location>
        <begin position="85"/>
        <end position="106"/>
    </location>
</feature>
<dbReference type="RefSeq" id="WP_091274739.1">
    <property type="nucleotide sequence ID" value="NZ_FNDK01000017.1"/>
</dbReference>
<name>A0A1G8GXV8_9BACI</name>
<keyword evidence="1" id="KW-0472">Membrane</keyword>
<dbReference type="Pfam" id="PF12730">
    <property type="entry name" value="ABC2_membrane_4"/>
    <property type="match status" value="1"/>
</dbReference>
<dbReference type="STRING" id="568899.SAMN05192534_11759"/>
<dbReference type="Proteomes" id="UP000199163">
    <property type="component" value="Unassembled WGS sequence"/>
</dbReference>
<evidence type="ECO:0000256" key="1">
    <source>
        <dbReference type="SAM" id="Phobius"/>
    </source>
</evidence>
<accession>A0A1G8GXV8</accession>
<gene>
    <name evidence="2" type="ORF">SAMN05192534_11759</name>
</gene>
<feature type="transmembrane region" description="Helical" evidence="1">
    <location>
        <begin position="49"/>
        <end position="73"/>
    </location>
</feature>
<organism evidence="2 3">
    <name type="scientific">Alteribacillus persepolensis</name>
    <dbReference type="NCBI Taxonomy" id="568899"/>
    <lineage>
        <taxon>Bacteria</taxon>
        <taxon>Bacillati</taxon>
        <taxon>Bacillota</taxon>
        <taxon>Bacilli</taxon>
        <taxon>Bacillales</taxon>
        <taxon>Bacillaceae</taxon>
        <taxon>Alteribacillus</taxon>
    </lineage>
</organism>
<feature type="transmembrane region" description="Helical" evidence="1">
    <location>
        <begin position="6"/>
        <end position="24"/>
    </location>
</feature>
<dbReference type="EMBL" id="FNDK01000017">
    <property type="protein sequence ID" value="SDH99111.1"/>
    <property type="molecule type" value="Genomic_DNA"/>
</dbReference>
<sequence length="190" mass="21187">MVLTHATLLLPLITGVFATYICRYEHQQNAWKQLGALPLRRMHVYMSKYVLVAFLIGIIQALVLAGLFMVGLLQGFSDPFPWDSVVTSIFWGWVACLPLIALQLWVSTAWDSFAAPLAVNVVFTLPSILIANSENFGPWYPWAQPFLMMVQPLQEGSDFAVSLTTLFIVITGSFVVFLGSGSLYFSKKTM</sequence>
<keyword evidence="1" id="KW-1133">Transmembrane helix</keyword>
<feature type="transmembrane region" description="Helical" evidence="1">
    <location>
        <begin position="159"/>
        <end position="185"/>
    </location>
</feature>
<keyword evidence="3" id="KW-1185">Reference proteome</keyword>